<dbReference type="GO" id="GO:0045503">
    <property type="term" value="F:dynein light chain binding"/>
    <property type="evidence" value="ECO:0007669"/>
    <property type="project" value="InterPro"/>
</dbReference>
<evidence type="ECO:0000313" key="3">
    <source>
        <dbReference type="Proteomes" id="UP000271889"/>
    </source>
</evidence>
<organism evidence="2 3">
    <name type="scientific">Cylicostephanus goldi</name>
    <name type="common">Nematode worm</name>
    <dbReference type="NCBI Taxonomy" id="71465"/>
    <lineage>
        <taxon>Eukaryota</taxon>
        <taxon>Metazoa</taxon>
        <taxon>Ecdysozoa</taxon>
        <taxon>Nematoda</taxon>
        <taxon>Chromadorea</taxon>
        <taxon>Rhabditida</taxon>
        <taxon>Rhabditina</taxon>
        <taxon>Rhabditomorpha</taxon>
        <taxon>Strongyloidea</taxon>
        <taxon>Strongylidae</taxon>
        <taxon>Cylicostephanus</taxon>
    </lineage>
</organism>
<dbReference type="PANTHER" id="PTHR16022:SF0">
    <property type="entry name" value="CYTOPLASMIC DYNEIN 2 INTERMEDIATE CHAIN 1"/>
    <property type="match status" value="1"/>
</dbReference>
<feature type="compositionally biased region" description="Low complexity" evidence="1">
    <location>
        <begin position="1"/>
        <end position="16"/>
    </location>
</feature>
<reference evidence="2 3" key="1">
    <citation type="submission" date="2018-11" db="EMBL/GenBank/DDBJ databases">
        <authorList>
            <consortium name="Pathogen Informatics"/>
        </authorList>
    </citation>
    <scope>NUCLEOTIDE SEQUENCE [LARGE SCALE GENOMIC DNA]</scope>
</reference>
<accession>A0A3P7MEP8</accession>
<dbReference type="InterPro" id="IPR042505">
    <property type="entry name" value="DYNC2I1"/>
</dbReference>
<feature type="region of interest" description="Disordered" evidence="1">
    <location>
        <begin position="1"/>
        <end position="60"/>
    </location>
</feature>
<dbReference type="EMBL" id="UYRV01105320">
    <property type="protein sequence ID" value="VDN20958.1"/>
    <property type="molecule type" value="Genomic_DNA"/>
</dbReference>
<dbReference type="GO" id="GO:0005868">
    <property type="term" value="C:cytoplasmic dynein complex"/>
    <property type="evidence" value="ECO:0007669"/>
    <property type="project" value="InterPro"/>
</dbReference>
<gene>
    <name evidence="2" type="ORF">CGOC_LOCUS8913</name>
</gene>
<sequence>MELFGQSGKSQSSTQTGDDDLNEETQTEDSVTETKWTQHPAQDDFGWGAESSSSVNLNTREDEEMAMFRENHLQNPRLKQFMESAGQVVMDLISSRHKSSSATMMRQKTALAFSSGYNSYELGPISQCYNSYELGPISQCECSSITLFL</sequence>
<proteinExistence type="predicted"/>
<dbReference type="Proteomes" id="UP000271889">
    <property type="component" value="Unassembled WGS sequence"/>
</dbReference>
<dbReference type="OrthoDB" id="5873193at2759"/>
<dbReference type="GO" id="GO:0045504">
    <property type="term" value="F:dynein heavy chain binding"/>
    <property type="evidence" value="ECO:0007669"/>
    <property type="project" value="InterPro"/>
</dbReference>
<dbReference type="GO" id="GO:0005929">
    <property type="term" value="C:cilium"/>
    <property type="evidence" value="ECO:0007669"/>
    <property type="project" value="GOC"/>
</dbReference>
<evidence type="ECO:0000256" key="1">
    <source>
        <dbReference type="SAM" id="MobiDB-lite"/>
    </source>
</evidence>
<evidence type="ECO:0000313" key="2">
    <source>
        <dbReference type="EMBL" id="VDN20958.1"/>
    </source>
</evidence>
<name>A0A3P7MEP8_CYLGO</name>
<dbReference type="AlphaFoldDB" id="A0A3P7MEP8"/>
<protein>
    <submittedName>
        <fullName evidence="2">Uncharacterized protein</fullName>
    </submittedName>
</protein>
<dbReference type="PANTHER" id="PTHR16022">
    <property type="entry name" value="WD REPEAT DOMAIN 60"/>
    <property type="match status" value="1"/>
</dbReference>
<feature type="compositionally biased region" description="Acidic residues" evidence="1">
    <location>
        <begin position="17"/>
        <end position="31"/>
    </location>
</feature>
<keyword evidence="3" id="KW-1185">Reference proteome</keyword>
<dbReference type="GO" id="GO:0042073">
    <property type="term" value="P:intraciliary transport"/>
    <property type="evidence" value="ECO:0007669"/>
    <property type="project" value="InterPro"/>
</dbReference>